<feature type="domain" description="Putative 5'-nucleotidase C-terminal" evidence="3">
    <location>
        <begin position="384"/>
        <end position="578"/>
    </location>
</feature>
<dbReference type="GO" id="GO:0005829">
    <property type="term" value="C:cytosol"/>
    <property type="evidence" value="ECO:0007669"/>
    <property type="project" value="TreeGrafter"/>
</dbReference>
<dbReference type="Pfam" id="PF21953">
    <property type="entry name" value="NadN_nucleosid_C"/>
    <property type="match status" value="1"/>
</dbReference>
<keyword evidence="1" id="KW-0732">Signal</keyword>
<dbReference type="Pfam" id="PF00149">
    <property type="entry name" value="Metallophos"/>
    <property type="match status" value="1"/>
</dbReference>
<dbReference type="EMBL" id="CAJMXA010004178">
    <property type="protein sequence ID" value="CAE6536484.1"/>
    <property type="molecule type" value="Genomic_DNA"/>
</dbReference>
<dbReference type="Gene3D" id="3.90.780.10">
    <property type="entry name" value="5'-Nucleotidase, C-terminal domain"/>
    <property type="match status" value="1"/>
</dbReference>
<proteinExistence type="predicted"/>
<name>A0A8H3HRP2_9AGAM</name>
<dbReference type="AlphaFoldDB" id="A0A8H3HRP2"/>
<evidence type="ECO:0008006" key="6">
    <source>
        <dbReference type="Google" id="ProtNLM"/>
    </source>
</evidence>
<protein>
    <recommendedName>
        <fullName evidence="6">Calcineurin-like phosphoesterase domain-containing protein</fullName>
    </recommendedName>
</protein>
<dbReference type="InterPro" id="IPR006179">
    <property type="entry name" value="5_nucleotidase/apyrase"/>
</dbReference>
<dbReference type="PANTHER" id="PTHR11575:SF22">
    <property type="entry name" value="ADL392WP"/>
    <property type="match status" value="1"/>
</dbReference>
<dbReference type="Gene3D" id="3.60.21.10">
    <property type="match status" value="1"/>
</dbReference>
<evidence type="ECO:0000313" key="5">
    <source>
        <dbReference type="Proteomes" id="UP000663853"/>
    </source>
</evidence>
<evidence type="ECO:0000256" key="1">
    <source>
        <dbReference type="SAM" id="SignalP"/>
    </source>
</evidence>
<evidence type="ECO:0000259" key="2">
    <source>
        <dbReference type="Pfam" id="PF00149"/>
    </source>
</evidence>
<dbReference type="InterPro" id="IPR036907">
    <property type="entry name" value="5'-Nucleotdase_C_sf"/>
</dbReference>
<reference evidence="4" key="1">
    <citation type="submission" date="2021-01" db="EMBL/GenBank/DDBJ databases">
        <authorList>
            <person name="Kaushik A."/>
        </authorList>
    </citation>
    <scope>NUCLEOTIDE SEQUENCE</scope>
    <source>
        <strain evidence="4">AG6-10EEA</strain>
    </source>
</reference>
<dbReference type="InterPro" id="IPR004843">
    <property type="entry name" value="Calcineurin-like_PHP"/>
</dbReference>
<feature type="chain" id="PRO_5034851905" description="Calcineurin-like phosphoesterase domain-containing protein" evidence="1">
    <location>
        <begin position="18"/>
        <end position="632"/>
    </location>
</feature>
<gene>
    <name evidence="4" type="ORF">RDB_LOCUS180915</name>
</gene>
<accession>A0A8H3HRP2</accession>
<dbReference type="InterPro" id="IPR029052">
    <property type="entry name" value="Metallo-depent_PP-like"/>
</dbReference>
<evidence type="ECO:0000313" key="4">
    <source>
        <dbReference type="EMBL" id="CAE6536484.1"/>
    </source>
</evidence>
<dbReference type="InterPro" id="IPR053828">
    <property type="entry name" value="Nucleosidase_C"/>
</dbReference>
<dbReference type="Proteomes" id="UP000663853">
    <property type="component" value="Unassembled WGS sequence"/>
</dbReference>
<feature type="domain" description="Calcineurin-like phosphoesterase" evidence="2">
    <location>
        <begin position="46"/>
        <end position="281"/>
    </location>
</feature>
<dbReference type="SUPFAM" id="SSF55816">
    <property type="entry name" value="5'-nucleotidase (syn. UDP-sugar hydrolase), C-terminal domain"/>
    <property type="match status" value="1"/>
</dbReference>
<sequence>MRAILFGALGIVTLARANPVPWSRDPSDPYLPLPRPTRPLEWGDVNVLHTTDIHGWISGHSKQVYPEKSWSGDFGDFYSFVTHMREIAKQRDSDLLLVDTGDRRIGHGLTDGILDPKGVGGRRVSLLYRDIGYDLVVPGNHDLESPKLVKWTMDTLVHLWGGRYITSNINRANGDALGARYRQWKSPMGKQMMAFGVVPIKTKTPKDLKVIPINDMVNQEWFKNATKRQQDPNLEVDAFVLLGHVDPQTDDPADDIKLIYKAIRREHPLTPIMIFAGHTHKRWCRTLQGEDGENGPTRSMLIQSGRYFDTVGWMSVRLDNNTASFDLEFSRRFLDNNVQTYMYHTGIESPTEFHTKTGKLMSDFVQDMGKSGELSQVYGNLKLDYFLDRQPWTEREKDKHSLFTFYLDAVQHSLVNPAKSKNWLFFSNWGIVRSDIYRGPFALSDLYAISPNASDDSPFLYTTVPRRIADQIIKKTQELDKAKGDPKKIPKPEPETIQAVRDDSQSHFSLPPRNPEGLTYGWVTKDRCGNDGDDVRHFEIPKVSFEQPGALPTYFWRRRYISRLDPDQDVDIIVTNRIGRNLVPKALQLLQVDCGDCELKPYREDVKQDNLLTEYIQTKFPSKPLAGKNHAI</sequence>
<evidence type="ECO:0000259" key="3">
    <source>
        <dbReference type="Pfam" id="PF21953"/>
    </source>
</evidence>
<organism evidence="4 5">
    <name type="scientific">Rhizoctonia solani</name>
    <dbReference type="NCBI Taxonomy" id="456999"/>
    <lineage>
        <taxon>Eukaryota</taxon>
        <taxon>Fungi</taxon>
        <taxon>Dikarya</taxon>
        <taxon>Basidiomycota</taxon>
        <taxon>Agaricomycotina</taxon>
        <taxon>Agaricomycetes</taxon>
        <taxon>Cantharellales</taxon>
        <taxon>Ceratobasidiaceae</taxon>
        <taxon>Rhizoctonia</taxon>
    </lineage>
</organism>
<dbReference type="GO" id="GO:0016787">
    <property type="term" value="F:hydrolase activity"/>
    <property type="evidence" value="ECO:0007669"/>
    <property type="project" value="InterPro"/>
</dbReference>
<dbReference type="GO" id="GO:0009166">
    <property type="term" value="P:nucleotide catabolic process"/>
    <property type="evidence" value="ECO:0007669"/>
    <property type="project" value="InterPro"/>
</dbReference>
<dbReference type="PANTHER" id="PTHR11575">
    <property type="entry name" value="5'-NUCLEOTIDASE-RELATED"/>
    <property type="match status" value="1"/>
</dbReference>
<dbReference type="SUPFAM" id="SSF56300">
    <property type="entry name" value="Metallo-dependent phosphatases"/>
    <property type="match status" value="1"/>
</dbReference>
<comment type="caution">
    <text evidence="4">The sequence shown here is derived from an EMBL/GenBank/DDBJ whole genome shotgun (WGS) entry which is preliminary data.</text>
</comment>
<feature type="signal peptide" evidence="1">
    <location>
        <begin position="1"/>
        <end position="17"/>
    </location>
</feature>